<dbReference type="AlphaFoldDB" id="A0A409WBY3"/>
<name>A0A409WBY3_9AGAR</name>
<gene>
    <name evidence="2" type="ORF">CVT26_005118</name>
</gene>
<comment type="caution">
    <text evidence="2">The sequence shown here is derived from an EMBL/GenBank/DDBJ whole genome shotgun (WGS) entry which is preliminary data.</text>
</comment>
<evidence type="ECO:0000313" key="2">
    <source>
        <dbReference type="EMBL" id="PPQ76014.1"/>
    </source>
</evidence>
<sequence>MEARQQGFQKEERPAPDPVVIPSHNIEVVSPTNQSDKFPTFSKLSQVMPVLMTIESASSKRSMPEITSKIPSKSTFNHSRQQSSAVMGTPITAIPTEFTRHPFTSEPVAKKPLLHGVARGTKSNNEDSVYTSRKESKSPSSIKLSISLFDSTWSMLDSD</sequence>
<organism evidence="2 3">
    <name type="scientific">Gymnopilus dilepis</name>
    <dbReference type="NCBI Taxonomy" id="231916"/>
    <lineage>
        <taxon>Eukaryota</taxon>
        <taxon>Fungi</taxon>
        <taxon>Dikarya</taxon>
        <taxon>Basidiomycota</taxon>
        <taxon>Agaricomycotina</taxon>
        <taxon>Agaricomycetes</taxon>
        <taxon>Agaricomycetidae</taxon>
        <taxon>Agaricales</taxon>
        <taxon>Agaricineae</taxon>
        <taxon>Hymenogastraceae</taxon>
        <taxon>Gymnopilus</taxon>
    </lineage>
</organism>
<accession>A0A409WBY3</accession>
<feature type="compositionally biased region" description="Polar residues" evidence="1">
    <location>
        <begin position="69"/>
        <end position="86"/>
    </location>
</feature>
<feature type="region of interest" description="Disordered" evidence="1">
    <location>
        <begin position="56"/>
        <end position="87"/>
    </location>
</feature>
<feature type="compositionally biased region" description="Polar residues" evidence="1">
    <location>
        <begin position="121"/>
        <end position="131"/>
    </location>
</feature>
<proteinExistence type="predicted"/>
<keyword evidence="3" id="KW-1185">Reference proteome</keyword>
<evidence type="ECO:0000256" key="1">
    <source>
        <dbReference type="SAM" id="MobiDB-lite"/>
    </source>
</evidence>
<feature type="region of interest" description="Disordered" evidence="1">
    <location>
        <begin position="1"/>
        <end position="21"/>
    </location>
</feature>
<evidence type="ECO:0000313" key="3">
    <source>
        <dbReference type="Proteomes" id="UP000284706"/>
    </source>
</evidence>
<feature type="compositionally biased region" description="Basic and acidic residues" evidence="1">
    <location>
        <begin position="1"/>
        <end position="15"/>
    </location>
</feature>
<feature type="region of interest" description="Disordered" evidence="1">
    <location>
        <begin position="104"/>
        <end position="141"/>
    </location>
</feature>
<protein>
    <submittedName>
        <fullName evidence="2">Uncharacterized protein</fullName>
    </submittedName>
</protein>
<dbReference type="InParanoid" id="A0A409WBY3"/>
<dbReference type="Proteomes" id="UP000284706">
    <property type="component" value="Unassembled WGS sequence"/>
</dbReference>
<reference evidence="2 3" key="1">
    <citation type="journal article" date="2018" name="Evol. Lett.">
        <title>Horizontal gene cluster transfer increased hallucinogenic mushroom diversity.</title>
        <authorList>
            <person name="Reynolds H.T."/>
            <person name="Vijayakumar V."/>
            <person name="Gluck-Thaler E."/>
            <person name="Korotkin H.B."/>
            <person name="Matheny P.B."/>
            <person name="Slot J.C."/>
        </authorList>
    </citation>
    <scope>NUCLEOTIDE SEQUENCE [LARGE SCALE GENOMIC DNA]</scope>
    <source>
        <strain evidence="2 3">SRW20</strain>
    </source>
</reference>
<dbReference type="EMBL" id="NHYE01005205">
    <property type="protein sequence ID" value="PPQ76014.1"/>
    <property type="molecule type" value="Genomic_DNA"/>
</dbReference>